<dbReference type="CDD" id="cd00130">
    <property type="entry name" value="PAS"/>
    <property type="match status" value="1"/>
</dbReference>
<evidence type="ECO:0000313" key="8">
    <source>
        <dbReference type="Proteomes" id="UP001591681"/>
    </source>
</evidence>
<dbReference type="SUPFAM" id="SSF55785">
    <property type="entry name" value="PYP-like sensor domain (PAS domain)"/>
    <property type="match status" value="1"/>
</dbReference>
<dbReference type="Pfam" id="PF08447">
    <property type="entry name" value="PAS_3"/>
    <property type="match status" value="1"/>
</dbReference>
<organism evidence="7 8">
    <name type="scientific">Coilia grayii</name>
    <name type="common">Gray's grenadier anchovy</name>
    <dbReference type="NCBI Taxonomy" id="363190"/>
    <lineage>
        <taxon>Eukaryota</taxon>
        <taxon>Metazoa</taxon>
        <taxon>Chordata</taxon>
        <taxon>Craniata</taxon>
        <taxon>Vertebrata</taxon>
        <taxon>Euteleostomi</taxon>
        <taxon>Actinopterygii</taxon>
        <taxon>Neopterygii</taxon>
        <taxon>Teleostei</taxon>
        <taxon>Clupei</taxon>
        <taxon>Clupeiformes</taxon>
        <taxon>Clupeoidei</taxon>
        <taxon>Engraulidae</taxon>
        <taxon>Coilinae</taxon>
        <taxon>Coilia</taxon>
    </lineage>
</organism>
<protein>
    <recommendedName>
        <fullName evidence="6">PAS domain-containing protein</fullName>
    </recommendedName>
</protein>
<comment type="subcellular location">
    <subcellularLocation>
        <location evidence="1">Nucleus</location>
    </subcellularLocation>
</comment>
<dbReference type="Proteomes" id="UP001591681">
    <property type="component" value="Unassembled WGS sequence"/>
</dbReference>
<name>A0ABD1K6T3_9TELE</name>
<dbReference type="Gene3D" id="3.30.450.20">
    <property type="entry name" value="PAS domain"/>
    <property type="match status" value="1"/>
</dbReference>
<dbReference type="PROSITE" id="PS50112">
    <property type="entry name" value="PAS"/>
    <property type="match status" value="1"/>
</dbReference>
<feature type="domain" description="PAS" evidence="6">
    <location>
        <begin position="1"/>
        <end position="32"/>
    </location>
</feature>
<keyword evidence="4" id="KW-0804">Transcription</keyword>
<accession>A0ABD1K6T3</accession>
<dbReference type="EMBL" id="JBHFQA010000008">
    <property type="protein sequence ID" value="KAL2094819.1"/>
    <property type="molecule type" value="Genomic_DNA"/>
</dbReference>
<evidence type="ECO:0000259" key="6">
    <source>
        <dbReference type="PROSITE" id="PS50112"/>
    </source>
</evidence>
<dbReference type="GO" id="GO:0005634">
    <property type="term" value="C:nucleus"/>
    <property type="evidence" value="ECO:0007669"/>
    <property type="project" value="UniProtKB-SubCell"/>
</dbReference>
<sequence length="180" mass="20519">MTYCDSRVWELTGFQDTELLGQSVYKYYYTPDYLKLIQAHCCLLSKGQVTAGKYRFLLKHGGYSWAETEASVVYDNQIRQPHNILCINYLLKQPEVVFSQEQMEHSLKPRGLRPGTAMSPLLADEAGQKTETQAEGLPLLFSKWNKTHRVSSCLKSMTISYLHLWGGLTSCDSWNCSHGI</sequence>
<comment type="caution">
    <text evidence="7">The sequence shown here is derived from an EMBL/GenBank/DDBJ whole genome shotgun (WGS) entry which is preliminary data.</text>
</comment>
<keyword evidence="2" id="KW-0805">Transcription regulation</keyword>
<keyword evidence="3" id="KW-0238">DNA-binding</keyword>
<evidence type="ECO:0000256" key="2">
    <source>
        <dbReference type="ARBA" id="ARBA00023015"/>
    </source>
</evidence>
<reference evidence="7 8" key="1">
    <citation type="submission" date="2024-09" db="EMBL/GenBank/DDBJ databases">
        <title>A chromosome-level genome assembly of Gray's grenadier anchovy, Coilia grayii.</title>
        <authorList>
            <person name="Fu Z."/>
        </authorList>
    </citation>
    <scope>NUCLEOTIDE SEQUENCE [LARGE SCALE GENOMIC DNA]</scope>
    <source>
        <strain evidence="7">G4</strain>
        <tissue evidence="7">Muscle</tissue>
    </source>
</reference>
<gene>
    <name evidence="7" type="ORF">ACEWY4_009538</name>
</gene>
<evidence type="ECO:0000256" key="5">
    <source>
        <dbReference type="ARBA" id="ARBA00023242"/>
    </source>
</evidence>
<keyword evidence="5" id="KW-0539">Nucleus</keyword>
<proteinExistence type="predicted"/>
<evidence type="ECO:0000256" key="3">
    <source>
        <dbReference type="ARBA" id="ARBA00023125"/>
    </source>
</evidence>
<evidence type="ECO:0000256" key="1">
    <source>
        <dbReference type="ARBA" id="ARBA00004123"/>
    </source>
</evidence>
<dbReference type="InterPro" id="IPR013655">
    <property type="entry name" value="PAS_fold_3"/>
</dbReference>
<evidence type="ECO:0000256" key="4">
    <source>
        <dbReference type="ARBA" id="ARBA00023163"/>
    </source>
</evidence>
<dbReference type="InterPro" id="IPR035965">
    <property type="entry name" value="PAS-like_dom_sf"/>
</dbReference>
<dbReference type="InterPro" id="IPR000014">
    <property type="entry name" value="PAS"/>
</dbReference>
<keyword evidence="8" id="KW-1185">Reference proteome</keyword>
<dbReference type="GO" id="GO:0003677">
    <property type="term" value="F:DNA binding"/>
    <property type="evidence" value="ECO:0007669"/>
    <property type="project" value="UniProtKB-KW"/>
</dbReference>
<evidence type="ECO:0000313" key="7">
    <source>
        <dbReference type="EMBL" id="KAL2094819.1"/>
    </source>
</evidence>
<dbReference type="AlphaFoldDB" id="A0ABD1K6T3"/>
<dbReference type="PANTHER" id="PTHR23043:SF7">
    <property type="entry name" value="HYPOXIA-INDUCIBLE FACTOR 1-ALPHA"/>
    <property type="match status" value="1"/>
</dbReference>
<dbReference type="PANTHER" id="PTHR23043">
    <property type="entry name" value="HYPOXIA-INDUCIBLE FACTOR 1 ALPHA"/>
    <property type="match status" value="1"/>
</dbReference>